<comment type="similarity">
    <text evidence="1 8">Belongs to the SOS response-associated peptidase family.</text>
</comment>
<protein>
    <recommendedName>
        <fullName evidence="8">Abasic site processing protein</fullName>
        <ecNumber evidence="8">3.4.-.-</ecNumber>
    </recommendedName>
</protein>
<dbReference type="PANTHER" id="PTHR13604:SF0">
    <property type="entry name" value="ABASIC SITE PROCESSING PROTEIN HMCES"/>
    <property type="match status" value="1"/>
</dbReference>
<organism evidence="9 10">
    <name type="scientific">Arthrobacter russicus</name>
    <dbReference type="NCBI Taxonomy" id="172040"/>
    <lineage>
        <taxon>Bacteria</taxon>
        <taxon>Bacillati</taxon>
        <taxon>Actinomycetota</taxon>
        <taxon>Actinomycetes</taxon>
        <taxon>Micrococcales</taxon>
        <taxon>Micrococcaceae</taxon>
        <taxon>Arthrobacter</taxon>
    </lineage>
</organism>
<evidence type="ECO:0000256" key="7">
    <source>
        <dbReference type="ARBA" id="ARBA00023239"/>
    </source>
</evidence>
<keyword evidence="4 8" id="KW-0378">Hydrolase</keyword>
<proteinExistence type="inferred from homology"/>
<evidence type="ECO:0000256" key="6">
    <source>
        <dbReference type="ARBA" id="ARBA00023125"/>
    </source>
</evidence>
<dbReference type="EC" id="3.4.-.-" evidence="8"/>
<evidence type="ECO:0000256" key="5">
    <source>
        <dbReference type="ARBA" id="ARBA00023124"/>
    </source>
</evidence>
<keyword evidence="7" id="KW-0456">Lyase</keyword>
<evidence type="ECO:0000313" key="10">
    <source>
        <dbReference type="Proteomes" id="UP001185069"/>
    </source>
</evidence>
<dbReference type="RefSeq" id="WP_309798149.1">
    <property type="nucleotide sequence ID" value="NZ_BAAAHY010000005.1"/>
</dbReference>
<dbReference type="InterPro" id="IPR003738">
    <property type="entry name" value="SRAP"/>
</dbReference>
<dbReference type="Proteomes" id="UP001185069">
    <property type="component" value="Unassembled WGS sequence"/>
</dbReference>
<gene>
    <name evidence="9" type="ORF">JOE69_001896</name>
</gene>
<dbReference type="Gene3D" id="3.90.1680.10">
    <property type="entry name" value="SOS response associated peptidase-like"/>
    <property type="match status" value="1"/>
</dbReference>
<dbReference type="Pfam" id="PF02586">
    <property type="entry name" value="SRAP"/>
    <property type="match status" value="1"/>
</dbReference>
<keyword evidence="3" id="KW-0227">DNA damage</keyword>
<accession>A0ABU1JB56</accession>
<keyword evidence="10" id="KW-1185">Reference proteome</keyword>
<sequence length="231" mass="26001">MCGRYAIDAEVNDMIIEFVLATGQSPHDWRPGWQAEQVFRPTDPVPILIETLVDRKDPEGPTQRRAEAAQWWLTPSFAKELRGKHPTFNARSETVTELASYRGPVKRQRAVLPARGYFETQTEGKTKTPHFVQAPEGPLFFAGLYSWWADPRKPETDPERWHLTTTILTRPAIGDVAQIHPRTPLCLPADWIEEWIDPKQLGTAEFVASALAASDPVVRGLRFGPAPANRA</sequence>
<reference evidence="9 10" key="1">
    <citation type="submission" date="2023-07" db="EMBL/GenBank/DDBJ databases">
        <title>Sequencing the genomes of 1000 actinobacteria strains.</title>
        <authorList>
            <person name="Klenk H.-P."/>
        </authorList>
    </citation>
    <scope>NUCLEOTIDE SEQUENCE [LARGE SCALE GENOMIC DNA]</scope>
    <source>
        <strain evidence="9 10">DSM 14555</strain>
    </source>
</reference>
<keyword evidence="5" id="KW-0190">Covalent protein-DNA linkage</keyword>
<evidence type="ECO:0000256" key="3">
    <source>
        <dbReference type="ARBA" id="ARBA00022763"/>
    </source>
</evidence>
<comment type="caution">
    <text evidence="9">The sequence shown here is derived from an EMBL/GenBank/DDBJ whole genome shotgun (WGS) entry which is preliminary data.</text>
</comment>
<evidence type="ECO:0000313" key="9">
    <source>
        <dbReference type="EMBL" id="MDR6269658.1"/>
    </source>
</evidence>
<name>A0ABU1JB56_9MICC</name>
<dbReference type="EMBL" id="JAVDQF010000001">
    <property type="protein sequence ID" value="MDR6269658.1"/>
    <property type="molecule type" value="Genomic_DNA"/>
</dbReference>
<evidence type="ECO:0000256" key="8">
    <source>
        <dbReference type="RuleBase" id="RU364100"/>
    </source>
</evidence>
<evidence type="ECO:0000256" key="1">
    <source>
        <dbReference type="ARBA" id="ARBA00008136"/>
    </source>
</evidence>
<dbReference type="SUPFAM" id="SSF143081">
    <property type="entry name" value="BB1717-like"/>
    <property type="match status" value="1"/>
</dbReference>
<dbReference type="PANTHER" id="PTHR13604">
    <property type="entry name" value="DC12-RELATED"/>
    <property type="match status" value="1"/>
</dbReference>
<keyword evidence="6" id="KW-0238">DNA-binding</keyword>
<keyword evidence="2 8" id="KW-0645">Protease</keyword>
<evidence type="ECO:0000256" key="4">
    <source>
        <dbReference type="ARBA" id="ARBA00022801"/>
    </source>
</evidence>
<dbReference type="InterPro" id="IPR036590">
    <property type="entry name" value="SRAP-like"/>
</dbReference>
<evidence type="ECO:0000256" key="2">
    <source>
        <dbReference type="ARBA" id="ARBA00022670"/>
    </source>
</evidence>